<gene>
    <name evidence="1" type="ORF">BV25DRAFT_1876669</name>
</gene>
<dbReference type="Proteomes" id="UP000814140">
    <property type="component" value="Unassembled WGS sequence"/>
</dbReference>
<reference evidence="1" key="2">
    <citation type="journal article" date="2022" name="New Phytol.">
        <title>Evolutionary transition to the ectomycorrhizal habit in the genomes of a hyperdiverse lineage of mushroom-forming fungi.</title>
        <authorList>
            <person name="Looney B."/>
            <person name="Miyauchi S."/>
            <person name="Morin E."/>
            <person name="Drula E."/>
            <person name="Courty P.E."/>
            <person name="Kohler A."/>
            <person name="Kuo A."/>
            <person name="LaButti K."/>
            <person name="Pangilinan J."/>
            <person name="Lipzen A."/>
            <person name="Riley R."/>
            <person name="Andreopoulos W."/>
            <person name="He G."/>
            <person name="Johnson J."/>
            <person name="Nolan M."/>
            <person name="Tritt A."/>
            <person name="Barry K.W."/>
            <person name="Grigoriev I.V."/>
            <person name="Nagy L.G."/>
            <person name="Hibbett D."/>
            <person name="Henrissat B."/>
            <person name="Matheny P.B."/>
            <person name="Labbe J."/>
            <person name="Martin F.M."/>
        </authorList>
    </citation>
    <scope>NUCLEOTIDE SEQUENCE</scope>
    <source>
        <strain evidence="1">HHB10654</strain>
    </source>
</reference>
<evidence type="ECO:0000313" key="2">
    <source>
        <dbReference type="Proteomes" id="UP000814140"/>
    </source>
</evidence>
<proteinExistence type="predicted"/>
<comment type="caution">
    <text evidence="1">The sequence shown here is derived from an EMBL/GenBank/DDBJ whole genome shotgun (WGS) entry which is preliminary data.</text>
</comment>
<dbReference type="EMBL" id="MU277189">
    <property type="protein sequence ID" value="KAI0067870.1"/>
    <property type="molecule type" value="Genomic_DNA"/>
</dbReference>
<organism evidence="1 2">
    <name type="scientific">Artomyces pyxidatus</name>
    <dbReference type="NCBI Taxonomy" id="48021"/>
    <lineage>
        <taxon>Eukaryota</taxon>
        <taxon>Fungi</taxon>
        <taxon>Dikarya</taxon>
        <taxon>Basidiomycota</taxon>
        <taxon>Agaricomycotina</taxon>
        <taxon>Agaricomycetes</taxon>
        <taxon>Russulales</taxon>
        <taxon>Auriscalpiaceae</taxon>
        <taxon>Artomyces</taxon>
    </lineage>
</organism>
<sequence length="1480" mass="163636">MSFLQSSQNFVRALKASSDPPKPGGFSKIDIVRQAWDATSFYVPNKGEVIVDWILNRLLKDRTRDSDFNPILDLRYWQVLSDILNPSEPTTSQRILLTKTWLRPLVTRIPVAPIVASLFNLSIGLDGARRADLYSVSSGPIAILWPLAVQKMPPDMLLDCFGALLRVLADASFGRLPHQGRSRIGQLITSSFRITLGNTSTKKKLAQSFTQSHLKSWIACYPRANDTTAREIYLSEVYDVGSDLLFNSDTLKQLSDSTLSSSSNLLVALRNLVESSASSVVHILPALLTSFTQATRKHKTFLFGSGSSSAVEACSAGMRFFAACERLLNEAGRENQESIWHARLGLLRVVENEGLFRAGQDIATGPLMGLVDLCVNRLDVSPQAATECLCVLSRIDHDLVDPFVEAIILKFLNTSQVSRDTFASSSSVPASDFLSLLLSYHIKTRTIPAHLSRLLSSFASPLPSDSHPREYYQHLMASPVFSEGHLEQLSRAVHTFITPGQTLSTAQDILVAFQTAWNAYQEAELAGAADLGIGARKKRRKSEQTLKVAKNFDAEASAISFVLVSRVVAVVLKSLPLQTVTDGVQDSIRVAIRDVFDSVIVDAISTALERTAVDGESKARNRDEEVWSTHVSGAAALRCGYIVQMTGNLRSSPMSWEPLEQKLVGVCVSQELLPELRVEIYRSLLGKTAITETFYSEILFDSILSFLETHLPKSKSSGTEWHGRSSELSFDEESYPFAATGLLRLVLDRYLAVFEVYSSTEQRARLIVLLFSINPRAEEISRTQNTLSSSIVVLECLRSAHFWEQANLRANFFTSLNSKISVFDDVDVSVFVPRASRQPQSQPVRSKLAASQITDAAVACEFLLYTPKESIPKSSRGEIIKRVITLDFVLGAQRIPDNISAIHALVAVRTFLYRIFTDLGSCDHQMLHEYLRHLTHWHPSGSSDVDSELFTITLDLVQIYFTTALRAAEKGDAEAIIEVIGDIRHLPLLALSPPGQPASVQADQLILRLMSTLLSNFSLATFPPQVISSLTSLFEHVVGELETSIIGVFSDTSESTVLQRVLCRTDIFQLWTQCIAFGRWSSSSVKLTSGLGMRLVQAMASSKEYSSASHSESILFQRAGITVFAVLLAELEDSTGNDREKQLGCIFAAYITLVRVFSQTYKVQLDEHLSKILRKLPVPDFSFALELVSGPLSKRDRPEHLGDIIHLSALMLHEAPDGTLKVVQTHLTQSLHNLVNNVASDIESPYIRLQVLAFVNGQCSDRPASVRALNMPSIWSLLSRYLSGCQTHDSETQVAIFHEIVSVVSALVRLRRDLVISTLPHLIIVLRQLMASLRSPRPHLGGKQYKLVTDTLPMWVHPAHPLGAEESKAFARLLSTLAVKTTVRVHGPAADSQKPESLARPLSKHIAYVIQAYVEALNDPLCVLPSDVRRELQPGLFILCHMLNEHARDALMASTLDAGGKAAMKGLWREYEKQRYVGSG</sequence>
<evidence type="ECO:0000313" key="1">
    <source>
        <dbReference type="EMBL" id="KAI0067870.1"/>
    </source>
</evidence>
<accession>A0ACB8THL9</accession>
<reference evidence="1" key="1">
    <citation type="submission" date="2021-03" db="EMBL/GenBank/DDBJ databases">
        <authorList>
            <consortium name="DOE Joint Genome Institute"/>
            <person name="Ahrendt S."/>
            <person name="Looney B.P."/>
            <person name="Miyauchi S."/>
            <person name="Morin E."/>
            <person name="Drula E."/>
            <person name="Courty P.E."/>
            <person name="Chicoki N."/>
            <person name="Fauchery L."/>
            <person name="Kohler A."/>
            <person name="Kuo A."/>
            <person name="Labutti K."/>
            <person name="Pangilinan J."/>
            <person name="Lipzen A."/>
            <person name="Riley R."/>
            <person name="Andreopoulos W."/>
            <person name="He G."/>
            <person name="Johnson J."/>
            <person name="Barry K.W."/>
            <person name="Grigoriev I.V."/>
            <person name="Nagy L."/>
            <person name="Hibbett D."/>
            <person name="Henrissat B."/>
            <person name="Matheny P.B."/>
            <person name="Labbe J."/>
            <person name="Martin F."/>
        </authorList>
    </citation>
    <scope>NUCLEOTIDE SEQUENCE</scope>
    <source>
        <strain evidence="1">HHB10654</strain>
    </source>
</reference>
<name>A0ACB8THL9_9AGAM</name>
<protein>
    <submittedName>
        <fullName evidence="1">Uncharacterized protein</fullName>
    </submittedName>
</protein>
<keyword evidence="2" id="KW-1185">Reference proteome</keyword>